<evidence type="ECO:0000313" key="6">
    <source>
        <dbReference type="Proteomes" id="UP000606935"/>
    </source>
</evidence>
<protein>
    <submittedName>
        <fullName evidence="5">Pilus (MSHA type) biogenesis protein MshL</fullName>
    </submittedName>
</protein>
<comment type="caution">
    <text evidence="5">The sequence shown here is derived from an EMBL/GenBank/DDBJ whole genome shotgun (WGS) entry which is preliminary data.</text>
</comment>
<dbReference type="Pfam" id="PF07655">
    <property type="entry name" value="Secretin_N_2"/>
    <property type="match status" value="1"/>
</dbReference>
<accession>A0A917Z058</accession>
<dbReference type="Proteomes" id="UP000606935">
    <property type="component" value="Unassembled WGS sequence"/>
</dbReference>
<dbReference type="PANTHER" id="PTHR30332:SF17">
    <property type="entry name" value="TYPE IV PILIATION SYSTEM PROTEIN DR_0774-RELATED"/>
    <property type="match status" value="1"/>
</dbReference>
<proteinExistence type="predicted"/>
<dbReference type="RefSeq" id="WP_188696098.1">
    <property type="nucleotide sequence ID" value="NZ_BMLS01000004.1"/>
</dbReference>
<keyword evidence="1" id="KW-0813">Transport</keyword>
<dbReference type="GO" id="GO:0015627">
    <property type="term" value="C:type II protein secretion system complex"/>
    <property type="evidence" value="ECO:0007669"/>
    <property type="project" value="TreeGrafter"/>
</dbReference>
<dbReference type="InterPro" id="IPR013358">
    <property type="entry name" value="Pilus_biogenesis_MshL"/>
</dbReference>
<dbReference type="InterPro" id="IPR011514">
    <property type="entry name" value="Secretin_N_2"/>
</dbReference>
<dbReference type="GO" id="GO:0009306">
    <property type="term" value="P:protein secretion"/>
    <property type="evidence" value="ECO:0007669"/>
    <property type="project" value="InterPro"/>
</dbReference>
<feature type="domain" description="Secretin/TonB short N-terminal" evidence="4">
    <location>
        <begin position="101"/>
        <end position="149"/>
    </location>
</feature>
<keyword evidence="6" id="KW-1185">Reference proteome</keyword>
<dbReference type="PROSITE" id="PS51257">
    <property type="entry name" value="PROKAR_LIPOPROTEIN"/>
    <property type="match status" value="1"/>
</dbReference>
<name>A0A917Z058_9ALTE</name>
<gene>
    <name evidence="5" type="primary">mshL</name>
    <name evidence="5" type="ORF">GCM10010982_26910</name>
</gene>
<evidence type="ECO:0000256" key="2">
    <source>
        <dbReference type="ARBA" id="ARBA00023136"/>
    </source>
</evidence>
<dbReference type="InterPro" id="IPR004846">
    <property type="entry name" value="T2SS/T3SS_dom"/>
</dbReference>
<evidence type="ECO:0000313" key="5">
    <source>
        <dbReference type="EMBL" id="GGO71339.1"/>
    </source>
</evidence>
<dbReference type="AlphaFoldDB" id="A0A917Z058"/>
<dbReference type="InterPro" id="IPR001775">
    <property type="entry name" value="GspD/PilQ"/>
</dbReference>
<dbReference type="SMART" id="SM00965">
    <property type="entry name" value="STN"/>
    <property type="match status" value="1"/>
</dbReference>
<dbReference type="Pfam" id="PF00263">
    <property type="entry name" value="Secretin"/>
    <property type="match status" value="1"/>
</dbReference>
<keyword evidence="3" id="KW-0998">Cell outer membrane</keyword>
<dbReference type="PRINTS" id="PR00811">
    <property type="entry name" value="BCTERIALGSPD"/>
</dbReference>
<evidence type="ECO:0000259" key="4">
    <source>
        <dbReference type="SMART" id="SM00965"/>
    </source>
</evidence>
<sequence length="553" mass="59821">MNFKPLLLLVGWSLLVACQSNDGGQTAAAHIQDAVDEQAAQSHSVSAPLTQVPDAVSALLAGGAGVNEQQPSLFSEERFDVKAEQVAAAVFFSGLVEGTPFSVAIHPQVQGAISLDLKQVTLQEALNLSEEMYGYDIQRSGNVFRVYPSGIRTETFTVNYLLMTRDGSTQSSIMSGGVSQFDNNNNRANNGGLNNFGGNSQTGGNQYSNNVNASNNINGTNILTRTQTNFWKDLKEALMTLVGGQEGRSVIVSPQAGLVTVRAMPDELRAVGEFLARSQQTIQRQVVLEARIIEVTLNDEYQQGIDWSKLNFSTRTGPISFSGMDVGNDLSASLGGITSIAFGTNSFSSVLSLLSSQGNMQVLSSPRVTATNNQKAVIKVGDDEYFVTDVSSQSTISSSTTAVTPNIELTPFFSGIALDVTPQIDEEGGVLLHVHPSVIETEEQEKVVTLNEERFVLPLAQSNIRESDTIIHARSGEIVVIGGLMQTIISENHSKTPVLGSIPVLGELFKNRREVEQKKELVILLKPTVVGPDTWRKQLMQSRDQVRDWISEN</sequence>
<dbReference type="GO" id="GO:0019867">
    <property type="term" value="C:outer membrane"/>
    <property type="evidence" value="ECO:0007669"/>
    <property type="project" value="InterPro"/>
</dbReference>
<dbReference type="GO" id="GO:0009297">
    <property type="term" value="P:pilus assembly"/>
    <property type="evidence" value="ECO:0007669"/>
    <property type="project" value="InterPro"/>
</dbReference>
<reference evidence="5" key="2">
    <citation type="submission" date="2020-09" db="EMBL/GenBank/DDBJ databases">
        <authorList>
            <person name="Sun Q."/>
            <person name="Zhou Y."/>
        </authorList>
    </citation>
    <scope>NUCLEOTIDE SEQUENCE</scope>
    <source>
        <strain evidence="5">CGMCC 1.7086</strain>
    </source>
</reference>
<dbReference type="EMBL" id="BMLS01000004">
    <property type="protein sequence ID" value="GGO71339.1"/>
    <property type="molecule type" value="Genomic_DNA"/>
</dbReference>
<organism evidence="5 6">
    <name type="scientific">Bowmanella pacifica</name>
    <dbReference type="NCBI Taxonomy" id="502051"/>
    <lineage>
        <taxon>Bacteria</taxon>
        <taxon>Pseudomonadati</taxon>
        <taxon>Pseudomonadota</taxon>
        <taxon>Gammaproteobacteria</taxon>
        <taxon>Alteromonadales</taxon>
        <taxon>Alteromonadaceae</taxon>
        <taxon>Bowmanella</taxon>
    </lineage>
</organism>
<reference evidence="5" key="1">
    <citation type="journal article" date="2014" name="Int. J. Syst. Evol. Microbiol.">
        <title>Complete genome sequence of Corynebacterium casei LMG S-19264T (=DSM 44701T), isolated from a smear-ripened cheese.</title>
        <authorList>
            <consortium name="US DOE Joint Genome Institute (JGI-PGF)"/>
            <person name="Walter F."/>
            <person name="Albersmeier A."/>
            <person name="Kalinowski J."/>
            <person name="Ruckert C."/>
        </authorList>
    </citation>
    <scope>NUCLEOTIDE SEQUENCE</scope>
    <source>
        <strain evidence="5">CGMCC 1.7086</strain>
    </source>
</reference>
<keyword evidence="2" id="KW-0472">Membrane</keyword>
<dbReference type="InterPro" id="IPR050810">
    <property type="entry name" value="Bact_Secretion_Sys_Channel"/>
</dbReference>
<dbReference type="NCBIfam" id="TIGR02519">
    <property type="entry name" value="pilus_MshL"/>
    <property type="match status" value="1"/>
</dbReference>
<evidence type="ECO:0000256" key="1">
    <source>
        <dbReference type="ARBA" id="ARBA00022448"/>
    </source>
</evidence>
<dbReference type="PANTHER" id="PTHR30332">
    <property type="entry name" value="PROBABLE GENERAL SECRETION PATHWAY PROTEIN D"/>
    <property type="match status" value="1"/>
</dbReference>
<evidence type="ECO:0000256" key="3">
    <source>
        <dbReference type="ARBA" id="ARBA00023237"/>
    </source>
</evidence>
<dbReference type="InterPro" id="IPR011662">
    <property type="entry name" value="Secretin/TonB_short_N"/>
</dbReference>